<dbReference type="InterPro" id="IPR020845">
    <property type="entry name" value="AMP-binding_CS"/>
</dbReference>
<dbReference type="InterPro" id="IPR042099">
    <property type="entry name" value="ANL_N_sf"/>
</dbReference>
<dbReference type="GO" id="GO:0016020">
    <property type="term" value="C:membrane"/>
    <property type="evidence" value="ECO:0007669"/>
    <property type="project" value="TreeGrafter"/>
</dbReference>
<gene>
    <name evidence="3" type="ORF">OBO34_16870</name>
</gene>
<feature type="domain" description="AMP-dependent synthetase/ligase" evidence="2">
    <location>
        <begin position="22"/>
        <end position="419"/>
    </location>
</feature>
<dbReference type="PROSITE" id="PS00455">
    <property type="entry name" value="AMP_BINDING"/>
    <property type="match status" value="1"/>
</dbReference>
<dbReference type="PANTHER" id="PTHR43272:SF52">
    <property type="entry name" value="AMP-DEPENDENT SYNTHETASE_LIGASE DOMAIN-CONTAINING PROTEIN"/>
    <property type="match status" value="1"/>
</dbReference>
<dbReference type="EMBL" id="JAOSHN010000007">
    <property type="protein sequence ID" value="MCU7380015.1"/>
    <property type="molecule type" value="Genomic_DNA"/>
</dbReference>
<name>A0A9J6QWZ3_9FIRM</name>
<organism evidence="3 4">
    <name type="scientific">Hominibacterium faecale</name>
    <dbReference type="NCBI Taxonomy" id="2839743"/>
    <lineage>
        <taxon>Bacteria</taxon>
        <taxon>Bacillati</taxon>
        <taxon>Bacillota</taxon>
        <taxon>Clostridia</taxon>
        <taxon>Peptostreptococcales</taxon>
        <taxon>Anaerovoracaceae</taxon>
        <taxon>Hominibacterium</taxon>
    </lineage>
</organism>
<sequence length="569" mass="64123">MTEELYQVREIKDLRDMIRTGAELYKEAPAFLIKRQKGGKYHEVTYKKLEKDMNALGTRLVDLGLVGEKIAIIGENCYEWILSYFAIVNGVGTVVPLDKELSRQEIDNLAAAAGCKGIFYASSYESYVQDLDIPVKMKFELYRNEDVPFDEKDMASLLFEGRKLLSRGDRRYLDAQVDSEAARIMLFTSGTTGVPKAVMLCHRNLCSNIKNISKVVQIRPDDRTLSILPIHHTFESTVDIMTVLYQGGSVAFFEGLKHVTKNMVEARASILVGVPLIFESIYAKLWKQVEKTKRVKALKAAIKLNRSLQRIGVDKRQKLFRDIYDNFGGRLRMIITGAAGIDPKVLRGFHDLGLEVAQGYGLTETAPIIAGTPDGEQKYKKTGSVGKVIPEGEIKIIDTNEEGIGEILYRGPNVMLGYYGMPEETAQVLEDGWFHTGDLGFMDPEGWLYITGRKKNVIVTKTGKNIYPEELEQLVSEIPYVEECMVYGLEGVETGDGTTVAVQVRPDYEAIKEAFPNGADDEQVYDLIKGIISEMNQKLPNYKRIRHVVIRDSEFVKTTTHKIKRQDNL</sequence>
<dbReference type="PANTHER" id="PTHR43272">
    <property type="entry name" value="LONG-CHAIN-FATTY-ACID--COA LIGASE"/>
    <property type="match status" value="1"/>
</dbReference>
<dbReference type="Pfam" id="PF23562">
    <property type="entry name" value="AMP-binding_C_3"/>
    <property type="match status" value="1"/>
</dbReference>
<evidence type="ECO:0000313" key="4">
    <source>
        <dbReference type="Proteomes" id="UP001065549"/>
    </source>
</evidence>
<evidence type="ECO:0000313" key="3">
    <source>
        <dbReference type="EMBL" id="MCU7380015.1"/>
    </source>
</evidence>
<accession>A0A9J6QWZ3</accession>
<dbReference type="Gene3D" id="3.30.300.30">
    <property type="match status" value="1"/>
</dbReference>
<dbReference type="GO" id="GO:0004467">
    <property type="term" value="F:long-chain fatty acid-CoA ligase activity"/>
    <property type="evidence" value="ECO:0007669"/>
    <property type="project" value="UniProtKB-EC"/>
</dbReference>
<dbReference type="AlphaFoldDB" id="A0A9J6QWZ3"/>
<dbReference type="SUPFAM" id="SSF56801">
    <property type="entry name" value="Acetyl-CoA synthetase-like"/>
    <property type="match status" value="1"/>
</dbReference>
<evidence type="ECO:0000259" key="2">
    <source>
        <dbReference type="Pfam" id="PF00501"/>
    </source>
</evidence>
<proteinExistence type="predicted"/>
<dbReference type="InterPro" id="IPR000873">
    <property type="entry name" value="AMP-dep_synth/lig_dom"/>
</dbReference>
<dbReference type="Gene3D" id="3.40.50.12780">
    <property type="entry name" value="N-terminal domain of ligase-like"/>
    <property type="match status" value="1"/>
</dbReference>
<evidence type="ECO:0000256" key="1">
    <source>
        <dbReference type="ARBA" id="ARBA00024484"/>
    </source>
</evidence>
<protein>
    <submittedName>
        <fullName evidence="3">AMP-binding protein</fullName>
    </submittedName>
</protein>
<reference evidence="3" key="1">
    <citation type="submission" date="2022-09" db="EMBL/GenBank/DDBJ databases">
        <title>Culturomic study of gut microbiota in children with autism spectrum disorder.</title>
        <authorList>
            <person name="Efimov B.A."/>
            <person name="Chaplin A.V."/>
            <person name="Sokolova S.R."/>
            <person name="Pikina A.P."/>
            <person name="Korzhanova M."/>
            <person name="Belova V."/>
            <person name="Korostin D."/>
        </authorList>
    </citation>
    <scope>NUCLEOTIDE SEQUENCE</scope>
    <source>
        <strain evidence="3">ASD5510</strain>
    </source>
</reference>
<dbReference type="RefSeq" id="WP_269478686.1">
    <property type="nucleotide sequence ID" value="NZ_JAOSHN010000007.1"/>
</dbReference>
<dbReference type="Proteomes" id="UP001065549">
    <property type="component" value="Unassembled WGS sequence"/>
</dbReference>
<keyword evidence="4" id="KW-1185">Reference proteome</keyword>
<comment type="caution">
    <text evidence="3">The sequence shown here is derived from an EMBL/GenBank/DDBJ whole genome shotgun (WGS) entry which is preliminary data.</text>
</comment>
<dbReference type="Pfam" id="PF00501">
    <property type="entry name" value="AMP-binding"/>
    <property type="match status" value="1"/>
</dbReference>
<comment type="catalytic activity">
    <reaction evidence="1">
        <text>a long-chain fatty acid + ATP + CoA = a long-chain fatty acyl-CoA + AMP + diphosphate</text>
        <dbReference type="Rhea" id="RHEA:15421"/>
        <dbReference type="ChEBI" id="CHEBI:30616"/>
        <dbReference type="ChEBI" id="CHEBI:33019"/>
        <dbReference type="ChEBI" id="CHEBI:57287"/>
        <dbReference type="ChEBI" id="CHEBI:57560"/>
        <dbReference type="ChEBI" id="CHEBI:83139"/>
        <dbReference type="ChEBI" id="CHEBI:456215"/>
        <dbReference type="EC" id="6.2.1.3"/>
    </reaction>
    <physiologicalReaction direction="left-to-right" evidence="1">
        <dbReference type="Rhea" id="RHEA:15422"/>
    </physiologicalReaction>
</comment>
<dbReference type="InterPro" id="IPR045851">
    <property type="entry name" value="AMP-bd_C_sf"/>
</dbReference>